<evidence type="ECO:0000256" key="5">
    <source>
        <dbReference type="ARBA" id="ARBA00022989"/>
    </source>
</evidence>
<dbReference type="InterPro" id="IPR000620">
    <property type="entry name" value="EamA_dom"/>
</dbReference>
<evidence type="ECO:0000256" key="7">
    <source>
        <dbReference type="SAM" id="Phobius"/>
    </source>
</evidence>
<dbReference type="OrthoDB" id="9804865at2"/>
<evidence type="ECO:0000256" key="3">
    <source>
        <dbReference type="ARBA" id="ARBA00022475"/>
    </source>
</evidence>
<dbReference type="STRING" id="862517.HMPREF9225_0418"/>
<feature type="domain" description="EamA" evidence="8">
    <location>
        <begin position="150"/>
        <end position="283"/>
    </location>
</feature>
<accession>E0NJS9</accession>
<evidence type="ECO:0000256" key="2">
    <source>
        <dbReference type="ARBA" id="ARBA00007362"/>
    </source>
</evidence>
<dbReference type="Pfam" id="PF00892">
    <property type="entry name" value="EamA"/>
    <property type="match status" value="2"/>
</dbReference>
<comment type="caution">
    <text evidence="9">The sequence shown here is derived from an EMBL/GenBank/DDBJ whole genome shotgun (WGS) entry which is preliminary data.</text>
</comment>
<feature type="domain" description="EamA" evidence="8">
    <location>
        <begin position="5"/>
        <end position="135"/>
    </location>
</feature>
<proteinExistence type="inferred from homology"/>
<comment type="subcellular location">
    <subcellularLocation>
        <location evidence="1">Cell membrane</location>
        <topology evidence="1">Multi-pass membrane protein</topology>
    </subcellularLocation>
</comment>
<evidence type="ECO:0000256" key="1">
    <source>
        <dbReference type="ARBA" id="ARBA00004651"/>
    </source>
</evidence>
<dbReference type="PANTHER" id="PTHR42920">
    <property type="entry name" value="OS03G0707200 PROTEIN-RELATED"/>
    <property type="match status" value="1"/>
</dbReference>
<feature type="transmembrane region" description="Helical" evidence="7">
    <location>
        <begin position="93"/>
        <end position="112"/>
    </location>
</feature>
<keyword evidence="3" id="KW-1003">Cell membrane</keyword>
<evidence type="ECO:0000256" key="6">
    <source>
        <dbReference type="ARBA" id="ARBA00023136"/>
    </source>
</evidence>
<reference evidence="9 10" key="1">
    <citation type="submission" date="2010-07" db="EMBL/GenBank/DDBJ databases">
        <authorList>
            <person name="Muzny D."/>
            <person name="Qin X."/>
            <person name="Deng J."/>
            <person name="Jiang H."/>
            <person name="Liu Y."/>
            <person name="Qu J."/>
            <person name="Song X.-Z."/>
            <person name="Zhang L."/>
            <person name="Thornton R."/>
            <person name="Coyle M."/>
            <person name="Francisco L."/>
            <person name="Jackson L."/>
            <person name="Javaid M."/>
            <person name="Korchina V."/>
            <person name="Kovar C."/>
            <person name="Mata R."/>
            <person name="Mathew T."/>
            <person name="Ngo R."/>
            <person name="Nguyen L."/>
            <person name="Nguyen N."/>
            <person name="Okwuonu G."/>
            <person name="Ongeri F."/>
            <person name="Pham C."/>
            <person name="Simmons D."/>
            <person name="Wilczek-Boney K."/>
            <person name="Hale W."/>
            <person name="Jakkamsetti A."/>
            <person name="Pham P."/>
            <person name="Ruth R."/>
            <person name="San Lucas F."/>
            <person name="Warren J."/>
            <person name="Zhang J."/>
            <person name="Zhao Z."/>
            <person name="Zhou C."/>
            <person name="Zhu D."/>
            <person name="Lee S."/>
            <person name="Bess C."/>
            <person name="Blankenburg K."/>
            <person name="Forbes L."/>
            <person name="Fu Q."/>
            <person name="Gubbala S."/>
            <person name="Hirani K."/>
            <person name="Jayaseelan J.C."/>
            <person name="Lara F."/>
            <person name="Munidasa M."/>
            <person name="Palculict T."/>
            <person name="Patil S."/>
            <person name="Pu L.-L."/>
            <person name="Saada N."/>
            <person name="Tang L."/>
            <person name="Weissenberger G."/>
            <person name="Zhu Y."/>
            <person name="Hemphill L."/>
            <person name="Shang Y."/>
            <person name="Youmans B."/>
            <person name="Ayvaz T."/>
            <person name="Ross M."/>
            <person name="Santibanez J."/>
            <person name="Aqrawi P."/>
            <person name="Gross S."/>
            <person name="Joshi V."/>
            <person name="Fowler G."/>
            <person name="Nazareth L."/>
            <person name="Reid J."/>
            <person name="Worley K."/>
            <person name="Petrosino J."/>
            <person name="Highlander S."/>
            <person name="Gibbs R."/>
        </authorList>
    </citation>
    <scope>NUCLEOTIDE SEQUENCE [LARGE SCALE GENOMIC DNA]</scope>
    <source>
        <strain evidence="9 10">ATCC BAA-1640</strain>
    </source>
</reference>
<dbReference type="RefSeq" id="WP_008901254.1">
    <property type="nucleotide sequence ID" value="NZ_GL397071.1"/>
</dbReference>
<feature type="transmembrane region" description="Helical" evidence="7">
    <location>
        <begin position="66"/>
        <end position="87"/>
    </location>
</feature>
<feature type="transmembrane region" description="Helical" evidence="7">
    <location>
        <begin position="36"/>
        <end position="54"/>
    </location>
</feature>
<feature type="transmembrane region" description="Helical" evidence="7">
    <location>
        <begin position="119"/>
        <end position="137"/>
    </location>
</feature>
<dbReference type="PANTHER" id="PTHR42920:SF5">
    <property type="entry name" value="EAMA DOMAIN-CONTAINING PROTEIN"/>
    <property type="match status" value="1"/>
</dbReference>
<comment type="similarity">
    <text evidence="2">Belongs to the EamA transporter family.</text>
</comment>
<evidence type="ECO:0000256" key="4">
    <source>
        <dbReference type="ARBA" id="ARBA00022692"/>
    </source>
</evidence>
<feature type="transmembrane region" description="Helical" evidence="7">
    <location>
        <begin position="265"/>
        <end position="283"/>
    </location>
</feature>
<dbReference type="EMBL" id="AEEH01000019">
    <property type="protein sequence ID" value="EFM25874.1"/>
    <property type="molecule type" value="Genomic_DNA"/>
</dbReference>
<feature type="transmembrane region" description="Helical" evidence="7">
    <location>
        <begin position="212"/>
        <end position="230"/>
    </location>
</feature>
<gene>
    <name evidence="9" type="ORF">HMPREF9225_0418</name>
</gene>
<evidence type="ECO:0000259" key="8">
    <source>
        <dbReference type="Pfam" id="PF00892"/>
    </source>
</evidence>
<sequence length="296" mass="32598">MKKNLGRFYLLIVAILWGSSLTVVKSAQAVFKPNMLLAFRFSIACIILSIIFYKKIKNMTREDLKSGTIIGIVLFLAYSVQTIGVGYTDPGRSAFLSASYCVIVPFISWLVIKHKPNRFHVIAAVFCIIGIYFVSVFGESSKSVGNNAILGDGLALLSGVLFASHIVAVTKFSEGRDPILMTIIQFLVAAVLAVVMSLLFEDNFPIVFEKRAALELIYLSLMCTTIALLLQNIGQSIVDESSCALILSLESVFGILIPYCLGIEGISLYSLFGFMMIFASIIISETKLEFLKRLRI</sequence>
<evidence type="ECO:0000313" key="10">
    <source>
        <dbReference type="Proteomes" id="UP000003280"/>
    </source>
</evidence>
<protein>
    <submittedName>
        <fullName evidence="9">Putative membrane protein</fullName>
    </submittedName>
</protein>
<keyword evidence="5 7" id="KW-1133">Transmembrane helix</keyword>
<name>E0NJS9_9FIRM</name>
<dbReference type="eggNOG" id="COG0697">
    <property type="taxonomic scope" value="Bacteria"/>
</dbReference>
<evidence type="ECO:0000313" key="9">
    <source>
        <dbReference type="EMBL" id="EFM25874.1"/>
    </source>
</evidence>
<dbReference type="Proteomes" id="UP000003280">
    <property type="component" value="Unassembled WGS sequence"/>
</dbReference>
<organism evidence="9 10">
    <name type="scientific">Peptoniphilus duerdenii ATCC BAA-1640</name>
    <dbReference type="NCBI Taxonomy" id="862517"/>
    <lineage>
        <taxon>Bacteria</taxon>
        <taxon>Bacillati</taxon>
        <taxon>Bacillota</taxon>
        <taxon>Tissierellia</taxon>
        <taxon>Tissierellales</taxon>
        <taxon>Peptoniphilaceae</taxon>
        <taxon>Peptoniphilus</taxon>
    </lineage>
</organism>
<keyword evidence="10" id="KW-1185">Reference proteome</keyword>
<dbReference type="AlphaFoldDB" id="E0NJS9"/>
<dbReference type="InterPro" id="IPR051258">
    <property type="entry name" value="Diverse_Substrate_Transporter"/>
</dbReference>
<dbReference type="GO" id="GO:0005886">
    <property type="term" value="C:plasma membrane"/>
    <property type="evidence" value="ECO:0007669"/>
    <property type="project" value="UniProtKB-SubCell"/>
</dbReference>
<feature type="transmembrane region" description="Helical" evidence="7">
    <location>
        <begin position="179"/>
        <end position="200"/>
    </location>
</feature>
<dbReference type="SUPFAM" id="SSF103481">
    <property type="entry name" value="Multidrug resistance efflux transporter EmrE"/>
    <property type="match status" value="2"/>
</dbReference>
<keyword evidence="6 7" id="KW-0472">Membrane</keyword>
<keyword evidence="4 7" id="KW-0812">Transmembrane</keyword>
<dbReference type="InterPro" id="IPR037185">
    <property type="entry name" value="EmrE-like"/>
</dbReference>
<dbReference type="HOGENOM" id="CLU_033863_21_3_9"/>